<dbReference type="GO" id="GO:0003682">
    <property type="term" value="F:chromatin binding"/>
    <property type="evidence" value="ECO:0007669"/>
    <property type="project" value="TreeGrafter"/>
</dbReference>
<sequence length="691" mass="79112">MYLNPIEFHKAFRSISKSSLSHTTCRLVIFASSLDVDAICSSKMLTTMFRKHLISFQLVPVIGYTDLKKKFEQLDFDVVNVIILGCGAMVDMVTFLDLNSPQASNKKVYIIDGHRPWNLDNLFSSDNVICFDDGQLERELVEEREAYNQLLELENEMPHNENEAEMETDNDEQNDQRGDTDEDEDAEDDGELGSRKRHRSLSPPPSQKRKRLLRKSEETIDNYYNQGSTIATSVALQAYTLISSVGETKIDDLWLAILGTTSLMPLYSNVYQKIVPSLKDEVVRLESSINSSINEHSDAVVENGGHVLSNKSLDTNTLIIEKDYKLFLLRHWNLYNSFFYSNFVNSKLKLYTNDGKKRINKMFAKMGISLHAASQNWHYLDIKMKKRLPAILTRYLHDFQLDGLIEEGFIRNFGFKGAVSAVEYVDSITALLDFNGDLKGRVKKPSRTRTEKSNDETKNTYKDETAPKTQEAELSEIISQREAQFISNFWHCYDALTDFTFVKKGLEIAKWQQRFVFDKGFEILEKRMVTNLKVFRLVVLKEASVSWSSSIHSNEMKRFQTSLDDNELTMDLLTNYNRLFRNPLIVMKLGNWLLDCYSEMDSTILPLVIACFDPDSQTYLVCGLPPKFPPEDDGSTLKNIALLNTFSLAFQEVAEQIGAKAKVDSFESSLIELRKEDLPPFLERLSLSGLV</sequence>
<dbReference type="GO" id="GO:0000727">
    <property type="term" value="P:double-strand break repair via break-induced replication"/>
    <property type="evidence" value="ECO:0007669"/>
    <property type="project" value="TreeGrafter"/>
</dbReference>
<keyword evidence="7" id="KW-0648">Protein biosynthesis</keyword>
<dbReference type="GO" id="GO:0003697">
    <property type="term" value="F:single-stranded DNA binding"/>
    <property type="evidence" value="ECO:0007669"/>
    <property type="project" value="TreeGrafter"/>
</dbReference>
<evidence type="ECO:0000313" key="7">
    <source>
        <dbReference type="EMBL" id="SCV11837.1"/>
    </source>
</evidence>
<proteinExistence type="inferred from homology"/>
<evidence type="ECO:0000256" key="2">
    <source>
        <dbReference type="ARBA" id="ARBA00010727"/>
    </source>
</evidence>
<feature type="compositionally biased region" description="Basic and acidic residues" evidence="6">
    <location>
        <begin position="448"/>
        <end position="466"/>
    </location>
</feature>
<evidence type="ECO:0000313" key="8">
    <source>
        <dbReference type="Proteomes" id="UP000006853"/>
    </source>
</evidence>
<feature type="region of interest" description="Disordered" evidence="6">
    <location>
        <begin position="443"/>
        <end position="469"/>
    </location>
</feature>
<evidence type="ECO:0000256" key="6">
    <source>
        <dbReference type="SAM" id="MobiDB-lite"/>
    </source>
</evidence>
<dbReference type="GO" id="GO:0003688">
    <property type="term" value="F:DNA replication origin binding"/>
    <property type="evidence" value="ECO:0007669"/>
    <property type="project" value="TreeGrafter"/>
</dbReference>
<comment type="similarity">
    <text evidence="2">Belongs to the CDC45 family.</text>
</comment>
<protein>
    <submittedName>
        <fullName evidence="7">DNA replication initiation factor</fullName>
    </submittedName>
</protein>
<evidence type="ECO:0000256" key="3">
    <source>
        <dbReference type="ARBA" id="ARBA00022705"/>
    </source>
</evidence>
<gene>
    <name evidence="7" type="primary">CDC45</name>
    <name evidence="7" type="ordered locus">PP7435_Chr1-2346</name>
</gene>
<dbReference type="GO" id="GO:0031261">
    <property type="term" value="C:DNA replication preinitiation complex"/>
    <property type="evidence" value="ECO:0007669"/>
    <property type="project" value="TreeGrafter"/>
</dbReference>
<dbReference type="GO" id="GO:0003743">
    <property type="term" value="F:translation initiation factor activity"/>
    <property type="evidence" value="ECO:0007669"/>
    <property type="project" value="UniProtKB-KW"/>
</dbReference>
<accession>A0A1G4KPB1</accession>
<dbReference type="GO" id="GO:1902977">
    <property type="term" value="P:mitotic DNA replication preinitiation complex assembly"/>
    <property type="evidence" value="ECO:0007669"/>
    <property type="project" value="TreeGrafter"/>
</dbReference>
<organism evidence="7 8">
    <name type="scientific">Komagataella phaffii (strain ATCC 76273 / CBS 7435 / CECT 11047 / NRRL Y-11430 / Wegner 21-1)</name>
    <name type="common">Yeast</name>
    <name type="synonym">Pichia pastoris</name>
    <dbReference type="NCBI Taxonomy" id="981350"/>
    <lineage>
        <taxon>Eukaryota</taxon>
        <taxon>Fungi</taxon>
        <taxon>Dikarya</taxon>
        <taxon>Ascomycota</taxon>
        <taxon>Saccharomycotina</taxon>
        <taxon>Pichiomycetes</taxon>
        <taxon>Pichiales</taxon>
        <taxon>Pichiaceae</taxon>
        <taxon>Komagataella</taxon>
    </lineage>
</organism>
<dbReference type="InterPro" id="IPR003874">
    <property type="entry name" value="CDC45"/>
</dbReference>
<keyword evidence="5" id="KW-0131">Cell cycle</keyword>
<keyword evidence="8" id="KW-1185">Reference proteome</keyword>
<keyword evidence="4" id="KW-0539">Nucleus</keyword>
<reference evidence="7 8" key="1">
    <citation type="journal article" date="2011" name="J. Biotechnol.">
        <title>High-quality genome sequence of Pichia pastoris CBS7435.</title>
        <authorList>
            <person name="Kuberl A."/>
            <person name="Schneider J."/>
            <person name="Thallinger G.G."/>
            <person name="Anderl I."/>
            <person name="Wibberg D."/>
            <person name="Hajek T."/>
            <person name="Jaenicke S."/>
            <person name="Brinkrolf K."/>
            <person name="Goesmann A."/>
            <person name="Szczepanowski R."/>
            <person name="Puhler A."/>
            <person name="Schwab H."/>
            <person name="Glieder A."/>
            <person name="Pichler H."/>
        </authorList>
    </citation>
    <scope>NUCLEOTIDE SEQUENCE [LARGE SCALE GENOMIC DNA]</scope>
    <source>
        <strain evidence="8">ATCC 76273 / CBS 7435 / CECT 11047 / NRRL Y-11430 / Wegner 21-1</strain>
    </source>
</reference>
<evidence type="ECO:0000256" key="1">
    <source>
        <dbReference type="ARBA" id="ARBA00004123"/>
    </source>
</evidence>
<feature type="region of interest" description="Disordered" evidence="6">
    <location>
        <begin position="158"/>
        <end position="214"/>
    </location>
</feature>
<keyword evidence="7" id="KW-0396">Initiation factor</keyword>
<keyword evidence="3" id="KW-0235">DNA replication</keyword>
<dbReference type="PANTHER" id="PTHR10507">
    <property type="entry name" value="CDC45-RELATED PROTEIN"/>
    <property type="match status" value="1"/>
</dbReference>
<reference evidence="7 8" key="2">
    <citation type="journal article" date="2016" name="FEMS Yeast Res.">
        <title>Curation of the genome annotation of Pichia pastoris (Komagataella phaffii) CBS7435 from gene level to protein function.</title>
        <authorList>
            <person name="Valli M."/>
            <person name="Tatto N.E."/>
            <person name="Peymann A."/>
            <person name="Gruber C."/>
            <person name="Landes N."/>
            <person name="Ekker H."/>
            <person name="Thallinger G.G."/>
            <person name="Mattanovich D."/>
            <person name="Gasser B."/>
            <person name="Graf A.B."/>
        </authorList>
    </citation>
    <scope>GENOME REANNOTATION</scope>
    <source>
        <strain evidence="7 8">ATCC 76273 / CBS 7435 / CECT 11047 / NRRL Y-11430 / Wegner 21-1</strain>
    </source>
</reference>
<evidence type="ECO:0000256" key="5">
    <source>
        <dbReference type="ARBA" id="ARBA00023306"/>
    </source>
</evidence>
<feature type="compositionally biased region" description="Acidic residues" evidence="6">
    <location>
        <begin position="163"/>
        <end position="173"/>
    </location>
</feature>
<dbReference type="EMBL" id="FR839628">
    <property type="protein sequence ID" value="SCV11837.1"/>
    <property type="molecule type" value="Genomic_DNA"/>
</dbReference>
<dbReference type="Pfam" id="PF02724">
    <property type="entry name" value="CDC45"/>
    <property type="match status" value="1"/>
</dbReference>
<name>A0A1G4KPB1_KOMPC</name>
<evidence type="ECO:0000256" key="4">
    <source>
        <dbReference type="ARBA" id="ARBA00023242"/>
    </source>
</evidence>
<dbReference type="AlphaFoldDB" id="A0A1G4KPB1"/>
<feature type="compositionally biased region" description="Acidic residues" evidence="6">
    <location>
        <begin position="180"/>
        <end position="191"/>
    </location>
</feature>
<dbReference type="PANTHER" id="PTHR10507:SF0">
    <property type="entry name" value="CELL DIVISION CONTROL PROTEIN 45 HOMOLOG"/>
    <property type="match status" value="1"/>
</dbReference>
<comment type="subcellular location">
    <subcellularLocation>
        <location evidence="1">Nucleus</location>
    </subcellularLocation>
</comment>
<dbReference type="GO" id="GO:0006270">
    <property type="term" value="P:DNA replication initiation"/>
    <property type="evidence" value="ECO:0007669"/>
    <property type="project" value="InterPro"/>
</dbReference>
<dbReference type="Proteomes" id="UP000006853">
    <property type="component" value="Chromosome 1"/>
</dbReference>